<organism evidence="3 4">
    <name type="scientific">Blastopirellula marina</name>
    <dbReference type="NCBI Taxonomy" id="124"/>
    <lineage>
        <taxon>Bacteria</taxon>
        <taxon>Pseudomonadati</taxon>
        <taxon>Planctomycetota</taxon>
        <taxon>Planctomycetia</taxon>
        <taxon>Pirellulales</taxon>
        <taxon>Pirellulaceae</taxon>
        <taxon>Blastopirellula</taxon>
    </lineage>
</organism>
<evidence type="ECO:0008006" key="5">
    <source>
        <dbReference type="Google" id="ProtNLM"/>
    </source>
</evidence>
<reference evidence="3 4" key="1">
    <citation type="submission" date="2018-02" db="EMBL/GenBank/DDBJ databases">
        <title>Comparative genomes isolates from brazilian mangrove.</title>
        <authorList>
            <person name="Araujo J.E."/>
            <person name="Taketani R.G."/>
            <person name="Silva M.C.P."/>
            <person name="Loureco M.V."/>
            <person name="Andreote F.D."/>
        </authorList>
    </citation>
    <scope>NUCLEOTIDE SEQUENCE [LARGE SCALE GENOMIC DNA]</scope>
    <source>
        <strain evidence="3 4">HEX-2 MGV</strain>
    </source>
</reference>
<sequence>MRITKQILLATGLLLAFSSVTTAKEPFDEFFNGLLQRGYQEQAIWYIESMANNPGLSDEVKKTLDYRKALAQIESARRSPNLDSREELLVAAGDNLGKFLKANPQSDRVIDATIQRGNVLSDQARLAEARARREEKPADKKPYLDAAYKRYEEARKVFEDANKQIREALSALPKVLDPSKDSAKIAFRDEMRASYIQTQLLASNCLFEMAKTLPDNNPDRKKQLEQAAKEFGETYSKYKSRLAGLYARLYEAQAQQALGKSKEAIAIYVDDLMLLGDQPEQFRQVKLKAAIGLAEIWVKQDEQAKVLKDIAPWLASQQLRANQERDEDWLNIKLIVAKAYKKDADGRDAKDKARGENRREALKLAVDVAKYPSEFQKEALQIRTDLQGEDAVAQDETEAKTFQEAVTAGRDLINEANTQSFAVKKMQADLKATKDKATKEQLTSQIATDEKVIQDTFSKAESKFLQALQLADRDTPSDEVNGVQYFLSFLGFQDGDYWQTYARASFVAQRYPNSPSAKPCSKMALACALRLFEEAPADNRSFELGLVQDTTDFMVKTWPDSEEAGQALLALIGFQLQQASSKELSWEQQKAMLEAAESSVAKIGDGTAAKADAQLKVGQTYWNLFLRGNALRREAKDNPEAKGVPTEEQLAAIKDKTQSVLSAGVDSYQGDDPDYSYVLGALSLIQVYTDIGEPDKAVQLLEKKDVGLMKLVESKNPAATRPGIDQLIYKAAVRAYISALPNTTDASKTEALMANAEKAMAQLKSLVGNDAEGQKQLVAIYISLANDLKTQLDNANPASKVALAGAFEKFLNRVAESSSEPNVLNWVGETFYNLGQSFSEDPSFNGDTKSFYNKAIAAYQQIINQAGGSSLNPALVQQVRVRIAMAQREIGEYEQAIATFTEVLKEKNMMVNVQVEAAKTYYMWGLNGGDPKTFYESLMGAERNPETKQNLIWGWGRLQSILARYAQADAEPSPFKDTFFESRYYLAACRYEFALSQSDKTKKDQYLAAAAKDITSTQSFDPSLGGDEWFQKFDMLMRKIQKDLTGEAKGLEKSKS</sequence>
<name>A0A2S8F3J8_9BACT</name>
<evidence type="ECO:0000256" key="2">
    <source>
        <dbReference type="SAM" id="SignalP"/>
    </source>
</evidence>
<protein>
    <recommendedName>
        <fullName evidence="5">Outer membrane lipoprotein BamD-like domain-containing protein</fullName>
    </recommendedName>
</protein>
<feature type="coiled-coil region" evidence="1">
    <location>
        <begin position="144"/>
        <end position="171"/>
    </location>
</feature>
<evidence type="ECO:0000256" key="1">
    <source>
        <dbReference type="SAM" id="Coils"/>
    </source>
</evidence>
<comment type="caution">
    <text evidence="3">The sequence shown here is derived from an EMBL/GenBank/DDBJ whole genome shotgun (WGS) entry which is preliminary data.</text>
</comment>
<feature type="signal peptide" evidence="2">
    <location>
        <begin position="1"/>
        <end position="23"/>
    </location>
</feature>
<dbReference type="Proteomes" id="UP000240009">
    <property type="component" value="Unassembled WGS sequence"/>
</dbReference>
<gene>
    <name evidence="3" type="ORF">C5Y96_19800</name>
</gene>
<accession>A0A2S8F3J8</accession>
<proteinExistence type="predicted"/>
<dbReference type="RefSeq" id="WP_105356950.1">
    <property type="nucleotide sequence ID" value="NZ_PUIA01000064.1"/>
</dbReference>
<dbReference type="InterPro" id="IPR011990">
    <property type="entry name" value="TPR-like_helical_dom_sf"/>
</dbReference>
<evidence type="ECO:0000313" key="3">
    <source>
        <dbReference type="EMBL" id="PQO26730.1"/>
    </source>
</evidence>
<evidence type="ECO:0000313" key="4">
    <source>
        <dbReference type="Proteomes" id="UP000240009"/>
    </source>
</evidence>
<dbReference type="SUPFAM" id="SSF48452">
    <property type="entry name" value="TPR-like"/>
    <property type="match status" value="1"/>
</dbReference>
<dbReference type="AlphaFoldDB" id="A0A2S8F3J8"/>
<dbReference type="Gene3D" id="1.25.40.10">
    <property type="entry name" value="Tetratricopeptide repeat domain"/>
    <property type="match status" value="1"/>
</dbReference>
<keyword evidence="2" id="KW-0732">Signal</keyword>
<dbReference type="OrthoDB" id="224351at2"/>
<feature type="chain" id="PRO_5015412243" description="Outer membrane lipoprotein BamD-like domain-containing protein" evidence="2">
    <location>
        <begin position="24"/>
        <end position="1056"/>
    </location>
</feature>
<keyword evidence="1" id="KW-0175">Coiled coil</keyword>
<dbReference type="EMBL" id="PUIA01000064">
    <property type="protein sequence ID" value="PQO26730.1"/>
    <property type="molecule type" value="Genomic_DNA"/>
</dbReference>